<sequence length="121" mass="13164">MAKILVIDDSRMMRLYLGRCLTQAGHDVEEWLPGSAMEVTEHVEQSRPDLILTDYQMPGCNGATVARMAGRSEPKVPVVILTAFKDEDMVQNLRKLGVEQVLTKPIAAEALVGAVTEALGG</sequence>
<dbReference type="EMBL" id="AP027081">
    <property type="protein sequence ID" value="BDU76502.1"/>
    <property type="molecule type" value="Genomic_DNA"/>
</dbReference>
<evidence type="ECO:0000259" key="3">
    <source>
        <dbReference type="PROSITE" id="PS50110"/>
    </source>
</evidence>
<keyword evidence="5" id="KW-1185">Reference proteome</keyword>
<accession>A0AA48GYR9</accession>
<dbReference type="AlphaFoldDB" id="A0AA48GYR9"/>
<dbReference type="InterPro" id="IPR050595">
    <property type="entry name" value="Bact_response_regulator"/>
</dbReference>
<dbReference type="RefSeq" id="WP_243334349.1">
    <property type="nucleotide sequence ID" value="NZ_AP027081.1"/>
</dbReference>
<dbReference type="PANTHER" id="PTHR44591:SF3">
    <property type="entry name" value="RESPONSE REGULATORY DOMAIN-CONTAINING PROTEIN"/>
    <property type="match status" value="1"/>
</dbReference>
<feature type="domain" description="Response regulatory" evidence="3">
    <location>
        <begin position="3"/>
        <end position="119"/>
    </location>
</feature>
<dbReference type="PROSITE" id="PS50110">
    <property type="entry name" value="RESPONSE_REGULATORY"/>
    <property type="match status" value="1"/>
</dbReference>
<feature type="modified residue" description="4-aspartylphosphate" evidence="2">
    <location>
        <position position="54"/>
    </location>
</feature>
<dbReference type="SMART" id="SM00448">
    <property type="entry name" value="REC"/>
    <property type="match status" value="1"/>
</dbReference>
<name>A0AA48GYR9_9BACT</name>
<organism evidence="4 5">
    <name type="scientific">Mesoterricola sediminis</name>
    <dbReference type="NCBI Taxonomy" id="2927980"/>
    <lineage>
        <taxon>Bacteria</taxon>
        <taxon>Pseudomonadati</taxon>
        <taxon>Acidobacteriota</taxon>
        <taxon>Holophagae</taxon>
        <taxon>Holophagales</taxon>
        <taxon>Holophagaceae</taxon>
        <taxon>Mesoterricola</taxon>
    </lineage>
</organism>
<dbReference type="InterPro" id="IPR001789">
    <property type="entry name" value="Sig_transdc_resp-reg_receiver"/>
</dbReference>
<dbReference type="PANTHER" id="PTHR44591">
    <property type="entry name" value="STRESS RESPONSE REGULATOR PROTEIN 1"/>
    <property type="match status" value="1"/>
</dbReference>
<dbReference type="KEGG" id="msea:METESE_14600"/>
<dbReference type="Proteomes" id="UP001228113">
    <property type="component" value="Chromosome"/>
</dbReference>
<protein>
    <submittedName>
        <fullName evidence="4">Response regulator</fullName>
    </submittedName>
</protein>
<dbReference type="Gene3D" id="3.40.50.2300">
    <property type="match status" value="1"/>
</dbReference>
<evidence type="ECO:0000313" key="5">
    <source>
        <dbReference type="Proteomes" id="UP001228113"/>
    </source>
</evidence>
<reference evidence="4" key="1">
    <citation type="journal article" date="2023" name="Int. J. Syst. Evol. Microbiol.">
        <title>Mesoterricola silvestris gen. nov., sp. nov., Mesoterricola sediminis sp. nov., Geothrix oryzae sp. nov., Geothrix edaphica sp. nov., Geothrix rubra sp. nov., and Geothrix limicola sp. nov., six novel members of Acidobacteriota isolated from soils.</title>
        <authorList>
            <person name="Itoh H."/>
            <person name="Sugisawa Y."/>
            <person name="Mise K."/>
            <person name="Xu Z."/>
            <person name="Kuniyasu M."/>
            <person name="Ushijima N."/>
            <person name="Kawano K."/>
            <person name="Kobayashi E."/>
            <person name="Shiratori Y."/>
            <person name="Masuda Y."/>
            <person name="Senoo K."/>
        </authorList>
    </citation>
    <scope>NUCLEOTIDE SEQUENCE</scope>
    <source>
        <strain evidence="4">W786</strain>
    </source>
</reference>
<evidence type="ECO:0000313" key="4">
    <source>
        <dbReference type="EMBL" id="BDU76502.1"/>
    </source>
</evidence>
<proteinExistence type="predicted"/>
<gene>
    <name evidence="4" type="ORF">METESE_14600</name>
</gene>
<dbReference type="Pfam" id="PF00072">
    <property type="entry name" value="Response_reg"/>
    <property type="match status" value="1"/>
</dbReference>
<dbReference type="GO" id="GO:0000160">
    <property type="term" value="P:phosphorelay signal transduction system"/>
    <property type="evidence" value="ECO:0007669"/>
    <property type="project" value="InterPro"/>
</dbReference>
<dbReference type="SUPFAM" id="SSF52172">
    <property type="entry name" value="CheY-like"/>
    <property type="match status" value="1"/>
</dbReference>
<dbReference type="CDD" id="cd00156">
    <property type="entry name" value="REC"/>
    <property type="match status" value="1"/>
</dbReference>
<evidence type="ECO:0000256" key="1">
    <source>
        <dbReference type="ARBA" id="ARBA00022553"/>
    </source>
</evidence>
<evidence type="ECO:0000256" key="2">
    <source>
        <dbReference type="PROSITE-ProRule" id="PRU00169"/>
    </source>
</evidence>
<dbReference type="InterPro" id="IPR011006">
    <property type="entry name" value="CheY-like_superfamily"/>
</dbReference>
<keyword evidence="1 2" id="KW-0597">Phosphoprotein</keyword>